<sequence length="381" mass="40805">MPTKSGIAVALGAVLFLVLGWLADYPELVAIGLAGLATLVVAALWMLMRPDLAASREIRPQRVTAGEPAFGVLTVTNEGRRRSPPIMAAEAVAEQQVTIPVPGLKPGATHHASYRLPTGRRGVYQVGPLTIGHTDPFRLMRIGRDYTAYSTLYVHPKMSYVEPVPTGQTRDMDGPTSSFSAQGGVAFHSLREYVPGDDWRLIHWKSTARQGDLMVRHNVVPNEPRLMVVLDTSAAAHTERTFENAVSAAASLAVAAIRGGFPLELRTTGGEVYATDRGGEGALGVLDLLASARVSTSDDGLAAVPGMVTLDDSVSLGVVTGQPDPRLLTVLPAVRRHFLMVSLVQFLDRFDAPPAALNGVVALSARTMDEFATTWNRLVRT</sequence>
<reference evidence="3 4" key="1">
    <citation type="submission" date="2019-03" db="EMBL/GenBank/DDBJ databases">
        <title>Genomic Encyclopedia of Type Strains, Phase IV (KMG-IV): sequencing the most valuable type-strain genomes for metagenomic binning, comparative biology and taxonomic classification.</title>
        <authorList>
            <person name="Goeker M."/>
        </authorList>
    </citation>
    <scope>NUCLEOTIDE SEQUENCE [LARGE SCALE GENOMIC DNA]</scope>
    <source>
        <strain evidence="3 4">DSM 45361</strain>
    </source>
</reference>
<dbReference type="EMBL" id="SNXZ01000002">
    <property type="protein sequence ID" value="TDQ00753.1"/>
    <property type="molecule type" value="Genomic_DNA"/>
</dbReference>
<evidence type="ECO:0000313" key="3">
    <source>
        <dbReference type="EMBL" id="TDQ00753.1"/>
    </source>
</evidence>
<dbReference type="PANTHER" id="PTHR34351">
    <property type="entry name" value="SLR1927 PROTEIN-RELATED"/>
    <property type="match status" value="1"/>
</dbReference>
<feature type="transmembrane region" description="Helical" evidence="1">
    <location>
        <begin position="7"/>
        <end position="23"/>
    </location>
</feature>
<keyword evidence="1" id="KW-0472">Membrane</keyword>
<evidence type="ECO:0000313" key="4">
    <source>
        <dbReference type="Proteomes" id="UP000295444"/>
    </source>
</evidence>
<comment type="caution">
    <text evidence="3">The sequence shown here is derived from an EMBL/GenBank/DDBJ whole genome shotgun (WGS) entry which is preliminary data.</text>
</comment>
<dbReference type="Proteomes" id="UP000295444">
    <property type="component" value="Unassembled WGS sequence"/>
</dbReference>
<name>A0A4R6SGI2_LABRH</name>
<dbReference type="InterPro" id="IPR002881">
    <property type="entry name" value="DUF58"/>
</dbReference>
<protein>
    <submittedName>
        <fullName evidence="3">Uncharacterized protein (DUF58 family)</fullName>
    </submittedName>
</protein>
<evidence type="ECO:0000256" key="1">
    <source>
        <dbReference type="SAM" id="Phobius"/>
    </source>
</evidence>
<dbReference type="Pfam" id="PF01882">
    <property type="entry name" value="DUF58"/>
    <property type="match status" value="1"/>
</dbReference>
<gene>
    <name evidence="3" type="ORF">EV186_102619</name>
</gene>
<dbReference type="AlphaFoldDB" id="A0A4R6SGI2"/>
<accession>A0A4R6SGI2</accession>
<keyword evidence="4" id="KW-1185">Reference proteome</keyword>
<evidence type="ECO:0000259" key="2">
    <source>
        <dbReference type="Pfam" id="PF01882"/>
    </source>
</evidence>
<keyword evidence="1" id="KW-1133">Transmembrane helix</keyword>
<dbReference type="RefSeq" id="WP_133849421.1">
    <property type="nucleotide sequence ID" value="NZ_SNXZ01000002.1"/>
</dbReference>
<organism evidence="3 4">
    <name type="scientific">Labedaea rhizosphaerae</name>
    <dbReference type="NCBI Taxonomy" id="598644"/>
    <lineage>
        <taxon>Bacteria</taxon>
        <taxon>Bacillati</taxon>
        <taxon>Actinomycetota</taxon>
        <taxon>Actinomycetes</taxon>
        <taxon>Pseudonocardiales</taxon>
        <taxon>Pseudonocardiaceae</taxon>
        <taxon>Labedaea</taxon>
    </lineage>
</organism>
<feature type="transmembrane region" description="Helical" evidence="1">
    <location>
        <begin position="29"/>
        <end position="48"/>
    </location>
</feature>
<keyword evidence="1" id="KW-0812">Transmembrane</keyword>
<dbReference type="OrthoDB" id="9812729at2"/>
<proteinExistence type="predicted"/>
<feature type="domain" description="DUF58" evidence="2">
    <location>
        <begin position="190"/>
        <end position="267"/>
    </location>
</feature>
<dbReference type="PANTHER" id="PTHR34351:SF1">
    <property type="entry name" value="SLR1927 PROTEIN"/>
    <property type="match status" value="1"/>
</dbReference>